<name>A0A0D1E7S0_MYCMD</name>
<keyword evidence="4 8" id="KW-0489">Methyltransferase</keyword>
<protein>
    <recommendedName>
        <fullName evidence="8">Arginine N-methyltransferase 2</fullName>
        <ecNumber evidence="8">2.1.1.-</ecNumber>
    </recommendedName>
</protein>
<dbReference type="EC" id="2.1.1.-" evidence="8"/>
<dbReference type="PANTHER" id="PTHR32379">
    <property type="entry name" value="GUANIDINOACETATE N-METHYLTRANSFERASE"/>
    <property type="match status" value="1"/>
</dbReference>
<evidence type="ECO:0000313" key="13">
    <source>
        <dbReference type="Proteomes" id="UP000000561"/>
    </source>
</evidence>
<evidence type="ECO:0000256" key="2">
    <source>
        <dbReference type="ARBA" id="ARBA00011245"/>
    </source>
</evidence>
<dbReference type="PIRSF" id="PIRSF038148">
    <property type="entry name" value="Arginine_N-mtfrase-2"/>
    <property type="match status" value="1"/>
</dbReference>
<keyword evidence="3 8" id="KW-0963">Cytoplasm</keyword>
<comment type="subunit">
    <text evidence="2 8">Monomer.</text>
</comment>
<evidence type="ECO:0000256" key="1">
    <source>
        <dbReference type="ARBA" id="ARBA00002207"/>
    </source>
</evidence>
<dbReference type="GO" id="GO:0032259">
    <property type="term" value="P:methylation"/>
    <property type="evidence" value="ECO:0007669"/>
    <property type="project" value="UniProtKB-KW"/>
</dbReference>
<keyword evidence="5 8" id="KW-0808">Transferase</keyword>
<evidence type="ECO:0000313" key="12">
    <source>
        <dbReference type="EMBL" id="KIS71521.1"/>
    </source>
</evidence>
<dbReference type="GO" id="GO:0005737">
    <property type="term" value="C:cytoplasm"/>
    <property type="evidence" value="ECO:0000318"/>
    <property type="project" value="GO_Central"/>
</dbReference>
<feature type="domain" description="RMT2" evidence="11">
    <location>
        <begin position="199"/>
        <end position="439"/>
    </location>
</feature>
<dbReference type="Pfam" id="PF12796">
    <property type="entry name" value="Ank_2"/>
    <property type="match status" value="1"/>
</dbReference>
<dbReference type="CDD" id="cd02440">
    <property type="entry name" value="AdoMet_MTases"/>
    <property type="match status" value="1"/>
</dbReference>
<dbReference type="GO" id="GO:0005634">
    <property type="term" value="C:nucleus"/>
    <property type="evidence" value="ECO:0000318"/>
    <property type="project" value="GO_Central"/>
</dbReference>
<dbReference type="PROSITE" id="PS51559">
    <property type="entry name" value="SAM_RMT2"/>
    <property type="match status" value="1"/>
</dbReference>
<dbReference type="InterPro" id="IPR026480">
    <property type="entry name" value="RMT2_dom"/>
</dbReference>
<dbReference type="InterPro" id="IPR029063">
    <property type="entry name" value="SAM-dependent_MTases_sf"/>
</dbReference>
<evidence type="ECO:0000256" key="3">
    <source>
        <dbReference type="ARBA" id="ARBA00022490"/>
    </source>
</evidence>
<accession>A0A0D1E7S0</accession>
<dbReference type="STRING" id="237631.A0A0D1E7S0"/>
<organism evidence="12 13">
    <name type="scientific">Mycosarcoma maydis</name>
    <name type="common">Corn smut fungus</name>
    <name type="synonym">Ustilago maydis</name>
    <dbReference type="NCBI Taxonomy" id="5270"/>
    <lineage>
        <taxon>Eukaryota</taxon>
        <taxon>Fungi</taxon>
        <taxon>Dikarya</taxon>
        <taxon>Basidiomycota</taxon>
        <taxon>Ustilaginomycotina</taxon>
        <taxon>Ustilaginomycetes</taxon>
        <taxon>Ustilaginales</taxon>
        <taxon>Ustilaginaceae</taxon>
        <taxon>Mycosarcoma</taxon>
    </lineage>
</organism>
<dbReference type="Gene3D" id="1.25.40.20">
    <property type="entry name" value="Ankyrin repeat-containing domain"/>
    <property type="match status" value="1"/>
</dbReference>
<dbReference type="RefSeq" id="XP_011387436.1">
    <property type="nucleotide sequence ID" value="XM_011389134.1"/>
</dbReference>
<dbReference type="eggNOG" id="KOG1709">
    <property type="taxonomic scope" value="Eukaryota"/>
</dbReference>
<dbReference type="InterPro" id="IPR002110">
    <property type="entry name" value="Ankyrin_rpt"/>
</dbReference>
<dbReference type="EMBL" id="CM003141">
    <property type="protein sequence ID" value="KIS71521.1"/>
    <property type="molecule type" value="Genomic_DNA"/>
</dbReference>
<feature type="compositionally biased region" description="Low complexity" evidence="10">
    <location>
        <begin position="54"/>
        <end position="64"/>
    </location>
</feature>
<evidence type="ECO:0000256" key="7">
    <source>
        <dbReference type="ARBA" id="ARBA00023242"/>
    </source>
</evidence>
<dbReference type="Proteomes" id="UP000000561">
    <property type="component" value="Chromosome 2"/>
</dbReference>
<evidence type="ECO:0000259" key="11">
    <source>
        <dbReference type="PROSITE" id="PS51559"/>
    </source>
</evidence>
<dbReference type="KEGG" id="uma:UMAG_11334"/>
<dbReference type="AlphaFoldDB" id="A0A0D1E7S0"/>
<dbReference type="InterPro" id="IPR051038">
    <property type="entry name" value="RMT2/GAMT_Mtase"/>
</dbReference>
<proteinExistence type="inferred from homology"/>
<dbReference type="GO" id="GO:0019702">
    <property type="term" value="F:protein arginine N5-methyltransferase activity"/>
    <property type="evidence" value="ECO:0000318"/>
    <property type="project" value="GO_Central"/>
</dbReference>
<keyword evidence="7 8" id="KW-0539">Nucleus</keyword>
<dbReference type="PROSITE" id="PS50088">
    <property type="entry name" value="ANK_REPEAT"/>
    <property type="match status" value="1"/>
</dbReference>
<comment type="function">
    <text evidence="1 8">S-adenosyl-L-methionine-dependent protein-arginine N-methyltransferase that methylates the delta-nitrogen atom of arginine residues to form N5-methylarginine (type IV) in target proteins. Monomethylates ribosomal protein L12.</text>
</comment>
<evidence type="ECO:0000256" key="4">
    <source>
        <dbReference type="ARBA" id="ARBA00022603"/>
    </source>
</evidence>
<dbReference type="OrthoDB" id="19014at2759"/>
<comment type="similarity">
    <text evidence="8">Belongs to the class I-like SAM-binding methyltransferase superfamily. RMT2 methyltransferase family.</text>
</comment>
<dbReference type="PANTHER" id="PTHR32379:SF1">
    <property type="entry name" value="GUANIDINOACETATE N-METHYLTRANSFERASE"/>
    <property type="match status" value="1"/>
</dbReference>
<dbReference type="Gene3D" id="3.40.50.150">
    <property type="entry name" value="Vaccinia Virus protein VP39"/>
    <property type="match status" value="1"/>
</dbReference>
<evidence type="ECO:0000256" key="10">
    <source>
        <dbReference type="SAM" id="MobiDB-lite"/>
    </source>
</evidence>
<dbReference type="SMART" id="SM00248">
    <property type="entry name" value="ANK"/>
    <property type="match status" value="3"/>
</dbReference>
<evidence type="ECO:0000256" key="9">
    <source>
        <dbReference type="PROSITE-ProRule" id="PRU00023"/>
    </source>
</evidence>
<evidence type="ECO:0000256" key="5">
    <source>
        <dbReference type="ARBA" id="ARBA00022679"/>
    </source>
</evidence>
<dbReference type="InParanoid" id="A0A0D1E7S0"/>
<dbReference type="FunCoup" id="A0A0D1E7S0">
    <property type="interactions" value="281"/>
</dbReference>
<evidence type="ECO:0000256" key="6">
    <source>
        <dbReference type="ARBA" id="ARBA00022691"/>
    </source>
</evidence>
<reference evidence="12 13" key="1">
    <citation type="journal article" date="2006" name="Nature">
        <title>Insights from the genome of the biotrophic fungal plant pathogen Ustilago maydis.</title>
        <authorList>
            <person name="Kamper J."/>
            <person name="Kahmann R."/>
            <person name="Bolker M."/>
            <person name="Ma L.J."/>
            <person name="Brefort T."/>
            <person name="Saville B.J."/>
            <person name="Banuett F."/>
            <person name="Kronstad J.W."/>
            <person name="Gold S.E."/>
            <person name="Muller O."/>
            <person name="Perlin M.H."/>
            <person name="Wosten H.A."/>
            <person name="de Vries R."/>
            <person name="Ruiz-Herrera J."/>
            <person name="Reynaga-Pena C.G."/>
            <person name="Snetselaar K."/>
            <person name="McCann M."/>
            <person name="Perez-Martin J."/>
            <person name="Feldbrugge M."/>
            <person name="Basse C.W."/>
            <person name="Steinberg G."/>
            <person name="Ibeas J.I."/>
            <person name="Holloman W."/>
            <person name="Guzman P."/>
            <person name="Farman M."/>
            <person name="Stajich J.E."/>
            <person name="Sentandreu R."/>
            <person name="Gonzalez-Prieto J.M."/>
            <person name="Kennell J.C."/>
            <person name="Molina L."/>
            <person name="Schirawski J."/>
            <person name="Mendoza-Mendoza A."/>
            <person name="Greilinger D."/>
            <person name="Munch K."/>
            <person name="Rossel N."/>
            <person name="Scherer M."/>
            <person name="Vranes M."/>
            <person name="Ladendorf O."/>
            <person name="Vincon V."/>
            <person name="Fuchs U."/>
            <person name="Sandrock B."/>
            <person name="Meng S."/>
            <person name="Ho E.C."/>
            <person name="Cahill M.J."/>
            <person name="Boyce K.J."/>
            <person name="Klose J."/>
            <person name="Klosterman S.J."/>
            <person name="Deelstra H.J."/>
            <person name="Ortiz-Castellanos L."/>
            <person name="Li W."/>
            <person name="Sanchez-Alonso P."/>
            <person name="Schreier P.H."/>
            <person name="Hauser-Hahn I."/>
            <person name="Vaupel M."/>
            <person name="Koopmann E."/>
            <person name="Friedrich G."/>
            <person name="Voss H."/>
            <person name="Schluter T."/>
            <person name="Margolis J."/>
            <person name="Platt D."/>
            <person name="Swimmer C."/>
            <person name="Gnirke A."/>
            <person name="Chen F."/>
            <person name="Vysotskaia V."/>
            <person name="Mannhaupt G."/>
            <person name="Guldener U."/>
            <person name="Munsterkotter M."/>
            <person name="Haase D."/>
            <person name="Oesterheld M."/>
            <person name="Mewes H.W."/>
            <person name="Mauceli E.W."/>
            <person name="DeCaprio D."/>
            <person name="Wade C.M."/>
            <person name="Butler J."/>
            <person name="Young S."/>
            <person name="Jaffe D.B."/>
            <person name="Calvo S."/>
            <person name="Nusbaum C."/>
            <person name="Galagan J."/>
            <person name="Birren B.W."/>
        </authorList>
    </citation>
    <scope>NUCLEOTIDE SEQUENCE [LARGE SCALE GENOMIC DNA]</scope>
    <source>
        <strain evidence="13">DSM 14603 / FGSC 9021 / UM521</strain>
    </source>
</reference>
<gene>
    <name evidence="12" type="ORF">UMAG_11334</name>
</gene>
<dbReference type="InterPro" id="IPR036770">
    <property type="entry name" value="Ankyrin_rpt-contain_sf"/>
</dbReference>
<dbReference type="SUPFAM" id="SSF53335">
    <property type="entry name" value="S-adenosyl-L-methionine-dependent methyltransferases"/>
    <property type="match status" value="1"/>
</dbReference>
<comment type="subcellular location">
    <subcellularLocation>
        <location evidence="8">Cytoplasm</location>
    </subcellularLocation>
    <subcellularLocation>
        <location evidence="8">Nucleus</location>
    </subcellularLocation>
</comment>
<sequence>MHRVMEEPSSSTAALCAAEQVTDLLAPSRVARNLELHLAAESGDLALIRSLLASSPSPVSSSSSETDEGGVDVWYEDPSSANWSALHFAAEQGHVEVVRLLLRNGAIWNAVDANGFTAAQVAWSMNHERCYREILEEGVRQTFLLNALRGAESGENEEEHEIGPSEAKRLKADGACDADRGSVVTSADGRHVTLKPVALDVANDTERYLCTPLRFVPDSLGQVRCLDADDNMVMAPWETDIMQLSASLLCSNQARNFSILNVGFGLGIIDTLIQTYKPARHVIIEAHPDAIAYAHQLGFDKLAGVEIFQGRWEDYLIHADPDSDDAIAKMTQLGSFDAVYFDTYSQDYADLKTFFDALPNIMNGPDSRFSFFHGLGATNRFFYEVYTRISELDLKEIGLTTQWTTMQPKVTEQEWQGVKRKYWDLADYYCPLARFDVLD</sequence>
<keyword evidence="13" id="KW-1185">Reference proteome</keyword>
<feature type="repeat" description="ANK" evidence="9">
    <location>
        <begin position="81"/>
        <end position="113"/>
    </location>
</feature>
<dbReference type="SUPFAM" id="SSF48403">
    <property type="entry name" value="Ankyrin repeat"/>
    <property type="match status" value="1"/>
</dbReference>
<dbReference type="VEuPathDB" id="FungiDB:UMAG_11334"/>
<keyword evidence="6" id="KW-0949">S-adenosyl-L-methionine</keyword>
<dbReference type="GeneID" id="23567230"/>
<feature type="region of interest" description="Disordered" evidence="10">
    <location>
        <begin position="54"/>
        <end position="73"/>
    </location>
</feature>
<keyword evidence="9" id="KW-0040">ANK repeat</keyword>
<dbReference type="InterPro" id="IPR017408">
    <property type="entry name" value="Arginine_N-MeTrfase_2"/>
</dbReference>
<dbReference type="PROSITE" id="PS50297">
    <property type="entry name" value="ANK_REP_REGION"/>
    <property type="match status" value="1"/>
</dbReference>
<evidence type="ECO:0000256" key="8">
    <source>
        <dbReference type="PIRNR" id="PIRNR038148"/>
    </source>
</evidence>